<evidence type="ECO:0000313" key="3">
    <source>
        <dbReference type="Proteomes" id="UP000192578"/>
    </source>
</evidence>
<dbReference type="AlphaFoldDB" id="A0A1W0WV82"/>
<feature type="region of interest" description="Disordered" evidence="1">
    <location>
        <begin position="1"/>
        <end position="46"/>
    </location>
</feature>
<evidence type="ECO:0000313" key="2">
    <source>
        <dbReference type="EMBL" id="OQV19118.1"/>
    </source>
</evidence>
<dbReference type="EMBL" id="MTYJ01000042">
    <property type="protein sequence ID" value="OQV19118.1"/>
    <property type="molecule type" value="Genomic_DNA"/>
</dbReference>
<feature type="compositionally biased region" description="Basic residues" evidence="1">
    <location>
        <begin position="1"/>
        <end position="13"/>
    </location>
</feature>
<name>A0A1W0WV82_HYPEX</name>
<organism evidence="2 3">
    <name type="scientific">Hypsibius exemplaris</name>
    <name type="common">Freshwater tardigrade</name>
    <dbReference type="NCBI Taxonomy" id="2072580"/>
    <lineage>
        <taxon>Eukaryota</taxon>
        <taxon>Metazoa</taxon>
        <taxon>Ecdysozoa</taxon>
        <taxon>Tardigrada</taxon>
        <taxon>Eutardigrada</taxon>
        <taxon>Parachela</taxon>
        <taxon>Hypsibioidea</taxon>
        <taxon>Hypsibiidae</taxon>
        <taxon>Hypsibius</taxon>
    </lineage>
</organism>
<gene>
    <name evidence="2" type="ORF">BV898_06757</name>
</gene>
<proteinExistence type="predicted"/>
<reference evidence="3" key="1">
    <citation type="submission" date="2017-01" db="EMBL/GenBank/DDBJ databases">
        <title>Comparative genomics of anhydrobiosis in the tardigrade Hypsibius dujardini.</title>
        <authorList>
            <person name="Yoshida Y."/>
            <person name="Koutsovoulos G."/>
            <person name="Laetsch D."/>
            <person name="Stevens L."/>
            <person name="Kumar S."/>
            <person name="Horikawa D."/>
            <person name="Ishino K."/>
            <person name="Komine S."/>
            <person name="Tomita M."/>
            <person name="Blaxter M."/>
            <person name="Arakawa K."/>
        </authorList>
    </citation>
    <scope>NUCLEOTIDE SEQUENCE [LARGE SCALE GENOMIC DNA]</scope>
    <source>
        <strain evidence="3">Z151</strain>
    </source>
</reference>
<dbReference type="Proteomes" id="UP000192578">
    <property type="component" value="Unassembled WGS sequence"/>
</dbReference>
<comment type="caution">
    <text evidence="2">The sequence shown here is derived from an EMBL/GenBank/DDBJ whole genome shotgun (WGS) entry which is preliminary data.</text>
</comment>
<evidence type="ECO:0000256" key="1">
    <source>
        <dbReference type="SAM" id="MobiDB-lite"/>
    </source>
</evidence>
<protein>
    <submittedName>
        <fullName evidence="2">Uncharacterized protein</fullName>
    </submittedName>
</protein>
<accession>A0A1W0WV82</accession>
<feature type="region of interest" description="Disordered" evidence="1">
    <location>
        <begin position="62"/>
        <end position="93"/>
    </location>
</feature>
<sequence length="93" mass="10644">MRKTIRWKSPSKKFPHDQLRSKTVSRESQSISNRLPLSPPSPEEEFPTAAGLYRANTFRATAQTTRRTSSTTFERCPPAEESRAVRKPRVVVE</sequence>
<feature type="compositionally biased region" description="Low complexity" evidence="1">
    <location>
        <begin position="62"/>
        <end position="73"/>
    </location>
</feature>
<keyword evidence="3" id="KW-1185">Reference proteome</keyword>
<feature type="compositionally biased region" description="Basic and acidic residues" evidence="1">
    <location>
        <begin position="77"/>
        <end position="93"/>
    </location>
</feature>